<sequence>SGAGIRLLDVKERALDINQTQPPFIVKTGDSSLTFIAVLESTGRNVTAGNFSGLLRLKMEYL</sequence>
<dbReference type="InterPro" id="IPR008966">
    <property type="entry name" value="Adhesion_dom_sf"/>
</dbReference>
<accession>A0A2J4QFJ8</accession>
<dbReference type="EMBL" id="PIDS01001002">
    <property type="protein sequence ID" value="PLL29835.1"/>
    <property type="molecule type" value="Genomic_DNA"/>
</dbReference>
<dbReference type="Proteomes" id="UP000234505">
    <property type="component" value="Unassembled WGS sequence"/>
</dbReference>
<proteinExistence type="predicted"/>
<dbReference type="GO" id="GO:0009289">
    <property type="term" value="C:pilus"/>
    <property type="evidence" value="ECO:0007669"/>
    <property type="project" value="InterPro"/>
</dbReference>
<gene>
    <name evidence="1" type="ORF">CWN50_23700</name>
</gene>
<comment type="caution">
    <text evidence="1">The sequence shown here is derived from an EMBL/GenBank/DDBJ whole genome shotgun (WGS) entry which is preliminary data.</text>
</comment>
<protein>
    <submittedName>
        <fullName evidence="1">Type 1 fimbrial protein</fullName>
    </submittedName>
</protein>
<dbReference type="InterPro" id="IPR036937">
    <property type="entry name" value="Adhesion_dom_fimbrial_sf"/>
</dbReference>
<reference evidence="1 2" key="2">
    <citation type="submission" date="2018-01" db="EMBL/GenBank/DDBJ databases">
        <title>Genomic study of Klebsiella pneumoniae.</title>
        <authorList>
            <person name="Yang Y."/>
            <person name="Bicalho R."/>
        </authorList>
    </citation>
    <scope>NUCLEOTIDE SEQUENCE [LARGE SCALE GENOMIC DNA]</scope>
    <source>
        <strain evidence="1 2">A11</strain>
    </source>
</reference>
<name>A0A2J4QFJ8_9ENTR</name>
<dbReference type="Gene3D" id="2.60.40.1090">
    <property type="entry name" value="Fimbrial-type adhesion domain"/>
    <property type="match status" value="1"/>
</dbReference>
<evidence type="ECO:0000313" key="2">
    <source>
        <dbReference type="Proteomes" id="UP000234505"/>
    </source>
</evidence>
<feature type="non-terminal residue" evidence="1">
    <location>
        <position position="1"/>
    </location>
</feature>
<reference evidence="1 2" key="1">
    <citation type="submission" date="2017-11" db="EMBL/GenBank/DDBJ databases">
        <authorList>
            <person name="Han C.G."/>
        </authorList>
    </citation>
    <scope>NUCLEOTIDE SEQUENCE [LARGE SCALE GENOMIC DNA]</scope>
    <source>
        <strain evidence="1 2">A11</strain>
    </source>
</reference>
<evidence type="ECO:0000313" key="1">
    <source>
        <dbReference type="EMBL" id="PLL29835.1"/>
    </source>
</evidence>
<dbReference type="SUPFAM" id="SSF49401">
    <property type="entry name" value="Bacterial adhesins"/>
    <property type="match status" value="1"/>
</dbReference>
<dbReference type="GO" id="GO:0007155">
    <property type="term" value="P:cell adhesion"/>
    <property type="evidence" value="ECO:0007669"/>
    <property type="project" value="InterPro"/>
</dbReference>
<dbReference type="AlphaFoldDB" id="A0A2J4QFJ8"/>
<organism evidence="1 2">
    <name type="scientific">Klebsiella michiganensis</name>
    <dbReference type="NCBI Taxonomy" id="1134687"/>
    <lineage>
        <taxon>Bacteria</taxon>
        <taxon>Pseudomonadati</taxon>
        <taxon>Pseudomonadota</taxon>
        <taxon>Gammaproteobacteria</taxon>
        <taxon>Enterobacterales</taxon>
        <taxon>Enterobacteriaceae</taxon>
        <taxon>Klebsiella/Raoultella group</taxon>
        <taxon>Klebsiella</taxon>
    </lineage>
</organism>